<evidence type="ECO:0000259" key="2">
    <source>
        <dbReference type="PROSITE" id="PS51352"/>
    </source>
</evidence>
<dbReference type="PRINTS" id="PR00421">
    <property type="entry name" value="THIOREDOXIN"/>
</dbReference>
<organism evidence="3">
    <name type="scientific">Diacronema lutheri</name>
    <name type="common">Unicellular marine alga</name>
    <name type="synonym">Monochrysis lutheri</name>
    <dbReference type="NCBI Taxonomy" id="2081491"/>
    <lineage>
        <taxon>Eukaryota</taxon>
        <taxon>Haptista</taxon>
        <taxon>Haptophyta</taxon>
        <taxon>Pavlovophyceae</taxon>
        <taxon>Pavlovales</taxon>
        <taxon>Pavlovaceae</taxon>
        <taxon>Diacronema</taxon>
    </lineage>
</organism>
<dbReference type="AlphaFoldDB" id="A0A7R9UN20"/>
<accession>A0A7R9UN20</accession>
<dbReference type="InterPro" id="IPR036249">
    <property type="entry name" value="Thioredoxin-like_sf"/>
</dbReference>
<keyword evidence="1" id="KW-1015">Disulfide bond</keyword>
<dbReference type="SUPFAM" id="SSF52833">
    <property type="entry name" value="Thioredoxin-like"/>
    <property type="match status" value="1"/>
</dbReference>
<name>A0A7R9UN20_DIALT</name>
<evidence type="ECO:0000256" key="1">
    <source>
        <dbReference type="ARBA" id="ARBA00023157"/>
    </source>
</evidence>
<protein>
    <recommendedName>
        <fullName evidence="2">Thioredoxin domain-containing protein</fullName>
    </recommendedName>
</protein>
<dbReference type="InterPro" id="IPR013766">
    <property type="entry name" value="Thioredoxin_domain"/>
</dbReference>
<feature type="domain" description="Thioredoxin" evidence="2">
    <location>
        <begin position="1"/>
        <end position="123"/>
    </location>
</feature>
<reference evidence="3" key="1">
    <citation type="submission" date="2021-01" db="EMBL/GenBank/DDBJ databases">
        <authorList>
            <person name="Corre E."/>
            <person name="Pelletier E."/>
            <person name="Niang G."/>
            <person name="Scheremetjew M."/>
            <person name="Finn R."/>
            <person name="Kale V."/>
            <person name="Holt S."/>
            <person name="Cochrane G."/>
            <person name="Meng A."/>
            <person name="Brown T."/>
            <person name="Cohen L."/>
        </authorList>
    </citation>
    <scope>NUCLEOTIDE SEQUENCE</scope>
    <source>
        <strain evidence="3">RCC1537</strain>
    </source>
</reference>
<proteinExistence type="predicted"/>
<dbReference type="Gene3D" id="3.40.30.10">
    <property type="entry name" value="Glutaredoxin"/>
    <property type="match status" value="1"/>
</dbReference>
<evidence type="ECO:0000313" key="3">
    <source>
        <dbReference type="EMBL" id="CAD8271131.1"/>
    </source>
</evidence>
<dbReference type="EMBL" id="HBEB01008456">
    <property type="protein sequence ID" value="CAD8271131.1"/>
    <property type="molecule type" value="Transcribed_RNA"/>
</dbReference>
<dbReference type="FunFam" id="3.40.30.10:FF:000245">
    <property type="entry name" value="Thioredoxin"/>
    <property type="match status" value="1"/>
</dbReference>
<sequence>MHPTIERGSALHLAEAGAMRQLGDLAEFKQALSEAGDLLLCVDFTAAWCGPCQMIGPRFTAMASEFDDVRFLKVDVDEAQDVAAHCGIRSMPTFHFYHQGQLIEQFSGADEGRLRSIVAANRYRHFDALPLGTRVLVGGLQSAAQHNGKEGVVVAFDEARYQTRLPSGETVALKPANVRQTAVPVTLLPAASAFGAQPGGAASLLAYDEGANEYALVEEPTHTSRTLPLECVLLPAGTRATTAHLTDGSRNGVRVKVLSFDAHAGRYTVLAGKDGSQWKLKPGNLVCV</sequence>
<dbReference type="PANTHER" id="PTHR46115">
    <property type="entry name" value="THIOREDOXIN-LIKE PROTEIN 1"/>
    <property type="match status" value="1"/>
</dbReference>
<dbReference type="Pfam" id="PF00085">
    <property type="entry name" value="Thioredoxin"/>
    <property type="match status" value="1"/>
</dbReference>
<dbReference type="CDD" id="cd02947">
    <property type="entry name" value="TRX_family"/>
    <property type="match status" value="1"/>
</dbReference>
<gene>
    <name evidence="3" type="ORF">PLUT1463_LOCUS5445</name>
</gene>
<dbReference type="PROSITE" id="PS51352">
    <property type="entry name" value="THIOREDOXIN_2"/>
    <property type="match status" value="1"/>
</dbReference>